<dbReference type="PROSITE" id="PS50908">
    <property type="entry name" value="RWD"/>
    <property type="match status" value="1"/>
</dbReference>
<evidence type="ECO:0000256" key="2">
    <source>
        <dbReference type="ARBA" id="ARBA00007665"/>
    </source>
</evidence>
<dbReference type="InterPro" id="IPR036956">
    <property type="entry name" value="Impact_N_sf"/>
</dbReference>
<evidence type="ECO:0000256" key="5">
    <source>
        <dbReference type="ARBA" id="ARBA00022845"/>
    </source>
</evidence>
<dbReference type="InterPro" id="IPR020568">
    <property type="entry name" value="Ribosomal_Su5_D2-typ_SF"/>
</dbReference>
<evidence type="ECO:0000256" key="3">
    <source>
        <dbReference type="ARBA" id="ARBA00022490"/>
    </source>
</evidence>
<evidence type="ECO:0000256" key="6">
    <source>
        <dbReference type="ARBA" id="ARBA00023016"/>
    </source>
</evidence>
<feature type="domain" description="RWD" evidence="7">
    <location>
        <begin position="26"/>
        <end position="120"/>
    </location>
</feature>
<evidence type="ECO:0000256" key="1">
    <source>
        <dbReference type="ARBA" id="ARBA00004496"/>
    </source>
</evidence>
<evidence type="ECO:0000259" key="7">
    <source>
        <dbReference type="PROSITE" id="PS50908"/>
    </source>
</evidence>
<dbReference type="Pfam" id="PF01205">
    <property type="entry name" value="Impact_N"/>
    <property type="match status" value="1"/>
</dbReference>
<dbReference type="SUPFAM" id="SSF54211">
    <property type="entry name" value="Ribosomal protein S5 domain 2-like"/>
    <property type="match status" value="1"/>
</dbReference>
<dbReference type="CDD" id="cd23821">
    <property type="entry name" value="RWD_IMPACT"/>
    <property type="match status" value="1"/>
</dbReference>
<dbReference type="SMART" id="SM00591">
    <property type="entry name" value="RWD"/>
    <property type="match status" value="1"/>
</dbReference>
<evidence type="ECO:0000313" key="8">
    <source>
        <dbReference type="EMBL" id="CAH1113229.1"/>
    </source>
</evidence>
<dbReference type="Proteomes" id="UP001153636">
    <property type="component" value="Chromosome 7"/>
</dbReference>
<evidence type="ECO:0000313" key="9">
    <source>
        <dbReference type="Proteomes" id="UP001153636"/>
    </source>
</evidence>
<keyword evidence="3" id="KW-0963">Cytoplasm</keyword>
<dbReference type="InterPro" id="IPR006575">
    <property type="entry name" value="RWD_dom"/>
</dbReference>
<keyword evidence="6" id="KW-0346">Stress response</keyword>
<dbReference type="GO" id="GO:0140469">
    <property type="term" value="P:GCN2-mediated signaling"/>
    <property type="evidence" value="ECO:0007669"/>
    <property type="project" value="TreeGrafter"/>
</dbReference>
<dbReference type="PANTHER" id="PTHR16301:SF25">
    <property type="entry name" value="PROTEIN IMPACT"/>
    <property type="match status" value="1"/>
</dbReference>
<keyword evidence="9" id="KW-1185">Reference proteome</keyword>
<dbReference type="GO" id="GO:0006446">
    <property type="term" value="P:regulation of translational initiation"/>
    <property type="evidence" value="ECO:0007669"/>
    <property type="project" value="TreeGrafter"/>
</dbReference>
<dbReference type="InterPro" id="IPR001498">
    <property type="entry name" value="Impact_N"/>
</dbReference>
<dbReference type="PANTHER" id="PTHR16301">
    <property type="entry name" value="IMPACT-RELATED"/>
    <property type="match status" value="1"/>
</dbReference>
<organism evidence="8 9">
    <name type="scientific">Psylliodes chrysocephalus</name>
    <dbReference type="NCBI Taxonomy" id="3402493"/>
    <lineage>
        <taxon>Eukaryota</taxon>
        <taxon>Metazoa</taxon>
        <taxon>Ecdysozoa</taxon>
        <taxon>Arthropoda</taxon>
        <taxon>Hexapoda</taxon>
        <taxon>Insecta</taxon>
        <taxon>Pterygota</taxon>
        <taxon>Neoptera</taxon>
        <taxon>Endopterygota</taxon>
        <taxon>Coleoptera</taxon>
        <taxon>Polyphaga</taxon>
        <taxon>Cucujiformia</taxon>
        <taxon>Chrysomeloidea</taxon>
        <taxon>Chrysomelidae</taxon>
        <taxon>Galerucinae</taxon>
        <taxon>Alticini</taxon>
        <taxon>Psylliodes</taxon>
    </lineage>
</organism>
<dbReference type="InterPro" id="IPR023582">
    <property type="entry name" value="Impact"/>
</dbReference>
<sequence length="276" mass="31352">MVYIFSKLVSLHNIIENMDNISQQSDEIEALKSIFGDEWHVDTETGTYNINISKEVKLFITLTSDYPSSSLPKYELLAPNLNISQKKTIEQKFQNLYNAEGGGPLIYQMIMIVEDIVKKYDHTKSNNSLSSISQEVSVNVDEKSETKYSHLKIHHGPTIVDRKSVFQGHVCEVNNKEDVNGFMELLLENRKIAQATHNISAYRILLPNNIILQDCDDDGENRASSRVLELLQTLKLNNVMVVISRWYGGIQLGPDRFRHINNAARQALVESGTIKN</sequence>
<dbReference type="Gene3D" id="3.30.230.30">
    <property type="entry name" value="Impact, N-terminal domain"/>
    <property type="match status" value="1"/>
</dbReference>
<dbReference type="EMBL" id="OV651819">
    <property type="protein sequence ID" value="CAH1113229.1"/>
    <property type="molecule type" value="Genomic_DNA"/>
</dbReference>
<dbReference type="GO" id="GO:0005737">
    <property type="term" value="C:cytoplasm"/>
    <property type="evidence" value="ECO:0007669"/>
    <property type="project" value="UniProtKB-SubCell"/>
</dbReference>
<comment type="subcellular location">
    <subcellularLocation>
        <location evidence="1">Cytoplasm</location>
    </subcellularLocation>
</comment>
<dbReference type="InterPro" id="IPR016135">
    <property type="entry name" value="UBQ-conjugating_enzyme/RWD"/>
</dbReference>
<proteinExistence type="inferred from homology"/>
<accession>A0A9P0D758</accession>
<reference evidence="8" key="1">
    <citation type="submission" date="2022-01" db="EMBL/GenBank/DDBJ databases">
        <authorList>
            <person name="King R."/>
        </authorList>
    </citation>
    <scope>NUCLEOTIDE SEQUENCE</scope>
</reference>
<dbReference type="SUPFAM" id="SSF54495">
    <property type="entry name" value="UBC-like"/>
    <property type="match status" value="1"/>
</dbReference>
<comment type="similarity">
    <text evidence="2">Belongs to the IMPACT family.</text>
</comment>
<name>A0A9P0D758_9CUCU</name>
<keyword evidence="4" id="KW-0678">Repressor</keyword>
<dbReference type="Gene3D" id="3.10.110.10">
    <property type="entry name" value="Ubiquitin Conjugating Enzyme"/>
    <property type="match status" value="1"/>
</dbReference>
<evidence type="ECO:0000256" key="4">
    <source>
        <dbReference type="ARBA" id="ARBA00022491"/>
    </source>
</evidence>
<protein>
    <recommendedName>
        <fullName evidence="7">RWD domain-containing protein</fullName>
    </recommendedName>
</protein>
<dbReference type="OrthoDB" id="69641at2759"/>
<dbReference type="Pfam" id="PF05773">
    <property type="entry name" value="RWD"/>
    <property type="match status" value="1"/>
</dbReference>
<keyword evidence="5" id="KW-0810">Translation regulation</keyword>
<gene>
    <name evidence="8" type="ORF">PSYICH_LOCUS13113</name>
</gene>
<dbReference type="AlphaFoldDB" id="A0A9P0D758"/>